<feature type="domain" description="Thioredoxin" evidence="8">
    <location>
        <begin position="405"/>
        <end position="546"/>
    </location>
</feature>
<reference evidence="9 10" key="1">
    <citation type="journal article" date="2018" name="Mol. Biol. Evol.">
        <title>Analysis of the draft genome of the red seaweed Gracilariopsis chorda provides insights into genome size evolution in Rhodophyta.</title>
        <authorList>
            <person name="Lee J."/>
            <person name="Yang E.C."/>
            <person name="Graf L."/>
            <person name="Yang J.H."/>
            <person name="Qiu H."/>
            <person name="Zel Zion U."/>
            <person name="Chan C.X."/>
            <person name="Stephens T.G."/>
            <person name="Weber A.P.M."/>
            <person name="Boo G.H."/>
            <person name="Boo S.M."/>
            <person name="Kim K.M."/>
            <person name="Shin Y."/>
            <person name="Jung M."/>
            <person name="Lee S.J."/>
            <person name="Yim H.S."/>
            <person name="Lee J.H."/>
            <person name="Bhattacharya D."/>
            <person name="Yoon H.S."/>
        </authorList>
    </citation>
    <scope>NUCLEOTIDE SEQUENCE [LARGE SCALE GENOMIC DNA]</scope>
    <source>
        <strain evidence="9 10">SKKU-2015</strain>
        <tissue evidence="9">Whole body</tissue>
    </source>
</reference>
<dbReference type="PRINTS" id="PR00469">
    <property type="entry name" value="PNDRDTASEII"/>
</dbReference>
<dbReference type="Gene3D" id="3.50.50.60">
    <property type="entry name" value="FAD/NAD(P)-binding domain"/>
    <property type="match status" value="2"/>
</dbReference>
<evidence type="ECO:0000313" key="10">
    <source>
        <dbReference type="Proteomes" id="UP000247409"/>
    </source>
</evidence>
<dbReference type="InterPro" id="IPR013766">
    <property type="entry name" value="Thioredoxin_domain"/>
</dbReference>
<dbReference type="GO" id="GO:0016668">
    <property type="term" value="F:oxidoreductase activity, acting on a sulfur group of donors, NAD(P) as acceptor"/>
    <property type="evidence" value="ECO:0007669"/>
    <property type="project" value="UniProtKB-ARBA"/>
</dbReference>
<dbReference type="SUPFAM" id="SSF51905">
    <property type="entry name" value="FAD/NAD(P)-binding domain"/>
    <property type="match status" value="1"/>
</dbReference>
<comment type="caution">
    <text evidence="9">The sequence shown here is derived from an EMBL/GenBank/DDBJ whole genome shotgun (WGS) entry which is preliminary data.</text>
</comment>
<name>A0A2V3IMB0_9FLOR</name>
<dbReference type="GO" id="GO:0097237">
    <property type="term" value="P:cellular response to toxic substance"/>
    <property type="evidence" value="ECO:0007669"/>
    <property type="project" value="UniProtKB-ARBA"/>
</dbReference>
<protein>
    <submittedName>
        <fullName evidence="9">NADPH-dependent thioredoxin reductase 3</fullName>
    </submittedName>
</protein>
<dbReference type="Pfam" id="PF00085">
    <property type="entry name" value="Thioredoxin"/>
    <property type="match status" value="1"/>
</dbReference>
<dbReference type="Proteomes" id="UP000247409">
    <property type="component" value="Unassembled WGS sequence"/>
</dbReference>
<feature type="region of interest" description="Disordered" evidence="7">
    <location>
        <begin position="409"/>
        <end position="439"/>
    </location>
</feature>
<evidence type="ECO:0000256" key="4">
    <source>
        <dbReference type="ARBA" id="ARBA00023002"/>
    </source>
</evidence>
<evidence type="ECO:0000313" key="9">
    <source>
        <dbReference type="EMBL" id="PXF43189.1"/>
    </source>
</evidence>
<dbReference type="STRING" id="448386.A0A2V3IMB0"/>
<keyword evidence="3" id="KW-0274">FAD</keyword>
<organism evidence="9 10">
    <name type="scientific">Gracilariopsis chorda</name>
    <dbReference type="NCBI Taxonomy" id="448386"/>
    <lineage>
        <taxon>Eukaryota</taxon>
        <taxon>Rhodophyta</taxon>
        <taxon>Florideophyceae</taxon>
        <taxon>Rhodymeniophycidae</taxon>
        <taxon>Gracilariales</taxon>
        <taxon>Gracilariaceae</taxon>
        <taxon>Gracilariopsis</taxon>
    </lineage>
</organism>
<dbReference type="Pfam" id="PF07992">
    <property type="entry name" value="Pyr_redox_2"/>
    <property type="match status" value="1"/>
</dbReference>
<dbReference type="InterPro" id="IPR036188">
    <property type="entry name" value="FAD/NAD-bd_sf"/>
</dbReference>
<dbReference type="PROSITE" id="PS00573">
    <property type="entry name" value="PYRIDINE_REDOX_2"/>
    <property type="match status" value="1"/>
</dbReference>
<accession>A0A2V3IMB0</accession>
<dbReference type="PRINTS" id="PR00368">
    <property type="entry name" value="FADPNR"/>
</dbReference>
<dbReference type="PANTHER" id="PTHR48105">
    <property type="entry name" value="THIOREDOXIN REDUCTASE 1-RELATED-RELATED"/>
    <property type="match status" value="1"/>
</dbReference>
<keyword evidence="4" id="KW-0560">Oxidoreductase</keyword>
<keyword evidence="10" id="KW-1185">Reference proteome</keyword>
<dbReference type="InterPro" id="IPR008255">
    <property type="entry name" value="Pyr_nucl-diS_OxRdtase_2_AS"/>
</dbReference>
<evidence type="ECO:0000256" key="2">
    <source>
        <dbReference type="ARBA" id="ARBA00022630"/>
    </source>
</evidence>
<keyword evidence="5" id="KW-1015">Disulfide bond</keyword>
<feature type="compositionally biased region" description="Low complexity" evidence="7">
    <location>
        <begin position="54"/>
        <end position="76"/>
    </location>
</feature>
<dbReference type="EMBL" id="NBIV01000134">
    <property type="protein sequence ID" value="PXF43189.1"/>
    <property type="molecule type" value="Genomic_DNA"/>
</dbReference>
<dbReference type="InterPro" id="IPR050097">
    <property type="entry name" value="Ferredoxin-NADP_redctase_2"/>
</dbReference>
<dbReference type="PROSITE" id="PS51352">
    <property type="entry name" value="THIOREDOXIN_2"/>
    <property type="match status" value="1"/>
</dbReference>
<evidence type="ECO:0000256" key="6">
    <source>
        <dbReference type="ARBA" id="ARBA00023284"/>
    </source>
</evidence>
<proteinExistence type="inferred from homology"/>
<dbReference type="OrthoDB" id="371245at2759"/>
<dbReference type="AlphaFoldDB" id="A0A2V3IMB0"/>
<keyword evidence="6" id="KW-0676">Redox-active center</keyword>
<keyword evidence="2" id="KW-0285">Flavoprotein</keyword>
<evidence type="ECO:0000256" key="5">
    <source>
        <dbReference type="ARBA" id="ARBA00023157"/>
    </source>
</evidence>
<dbReference type="InterPro" id="IPR036249">
    <property type="entry name" value="Thioredoxin-like_sf"/>
</dbReference>
<dbReference type="SUPFAM" id="SSF52833">
    <property type="entry name" value="Thioredoxin-like"/>
    <property type="match status" value="1"/>
</dbReference>
<dbReference type="Gene3D" id="3.40.30.10">
    <property type="entry name" value="Glutaredoxin"/>
    <property type="match status" value="1"/>
</dbReference>
<comment type="similarity">
    <text evidence="1">Belongs to the class-II pyridine nucleotide-disulfide oxidoreductase family.</text>
</comment>
<evidence type="ECO:0000256" key="3">
    <source>
        <dbReference type="ARBA" id="ARBA00022827"/>
    </source>
</evidence>
<gene>
    <name evidence="9" type="ORF">BWQ96_07064</name>
</gene>
<sequence>MPSLSPSPCCSTTAFSAPVPLTPFTNRLRSANSFHSAPRRPPFRRPYCAPRAEATPPLTSSPTRTAPSAPPQTSSSKSEPVENVVIIGSGPAGYTAAIYAARANLRPLVLEGLASGVPGGQLMTTADVENFPGFPQGISGPQLMSHMREQAQRWGSQLIVDDAIAADLDTFPFRVSTRESGTVRAKAVIVATGASARRLGIPGEQNLWGSGISACAICDGAAPIFAAQQLAVVGGGDSACEEAVYLCKYGSHVHLLVRSGELRASKTLQDRVLNHPSVTVHFNSVVLSAESDASAKGSPLKSVRVRKADGGEESLAVRGLFYAIGHTPNTSFLRGNSRLRFDKAGYLITTPGSPDTGLAGVFAAGDVADSQWRQAVTAAGSGCMAALAAERYLTQRGLAVEFGRSEAQQAAPAAVEQTESEQEKESDRRGADDENSYDIDNTWHSGQYALRKLYHESKRPLIVKYVSPGCGPCRQLKPMLHAVVRAYEGRVHYVEIDISKDAEIAEAAGVTGSPTVQIFHEKSLVKEFRGVRMKSEYRRVVEEMLEKSQVVVR</sequence>
<dbReference type="InterPro" id="IPR023753">
    <property type="entry name" value="FAD/NAD-binding_dom"/>
</dbReference>
<evidence type="ECO:0000259" key="8">
    <source>
        <dbReference type="PROSITE" id="PS51352"/>
    </source>
</evidence>
<feature type="region of interest" description="Disordered" evidence="7">
    <location>
        <begin position="32"/>
        <end position="80"/>
    </location>
</feature>
<feature type="compositionally biased region" description="Basic and acidic residues" evidence="7">
    <location>
        <begin position="421"/>
        <end position="432"/>
    </location>
</feature>
<evidence type="ECO:0000256" key="1">
    <source>
        <dbReference type="ARBA" id="ARBA00009333"/>
    </source>
</evidence>
<evidence type="ECO:0000256" key="7">
    <source>
        <dbReference type="SAM" id="MobiDB-lite"/>
    </source>
</evidence>